<protein>
    <submittedName>
        <fullName evidence="3">Uncharacterized protein</fullName>
    </submittedName>
</protein>
<dbReference type="Pfam" id="PF13391">
    <property type="entry name" value="HNH_2"/>
    <property type="match status" value="1"/>
</dbReference>
<evidence type="ECO:0000259" key="1">
    <source>
        <dbReference type="Pfam" id="PF13391"/>
    </source>
</evidence>
<evidence type="ECO:0000313" key="4">
    <source>
        <dbReference type="Proteomes" id="UP000244722"/>
    </source>
</evidence>
<feature type="domain" description="HNH nuclease" evidence="1">
    <location>
        <begin position="117"/>
        <end position="197"/>
    </location>
</feature>
<dbReference type="EMBL" id="NESQ01000066">
    <property type="protein sequence ID" value="PUU80380.1"/>
    <property type="molecule type" value="Genomic_DNA"/>
</dbReference>
<comment type="caution">
    <text evidence="3">The sequence shown here is derived from an EMBL/GenBank/DDBJ whole genome shotgun (WGS) entry which is preliminary data.</text>
</comment>
<keyword evidence="4" id="KW-1185">Reference proteome</keyword>
<dbReference type="OrthoDB" id="2142759at2759"/>
<reference evidence="3 4" key="1">
    <citation type="submission" date="2017-04" db="EMBL/GenBank/DDBJ databases">
        <title>Draft genome sequence of Tuber borchii Vittad., a whitish edible truffle.</title>
        <authorList>
            <consortium name="DOE Joint Genome Institute"/>
            <person name="Murat C."/>
            <person name="Kuo A."/>
            <person name="Barry K.W."/>
            <person name="Clum A."/>
            <person name="Dockter R.B."/>
            <person name="Fauchery L."/>
            <person name="Iotti M."/>
            <person name="Kohler A."/>
            <person name="Labutti K."/>
            <person name="Lindquist E.A."/>
            <person name="Lipzen A."/>
            <person name="Ohm R.A."/>
            <person name="Wang M."/>
            <person name="Grigoriev I.V."/>
            <person name="Zambonelli A."/>
            <person name="Martin F.M."/>
        </authorList>
    </citation>
    <scope>NUCLEOTIDE SEQUENCE [LARGE SCALE GENOMIC DNA]</scope>
    <source>
        <strain evidence="3 4">Tbo3840</strain>
    </source>
</reference>
<name>A0A2T6ZY50_TUBBO</name>
<organism evidence="3 4">
    <name type="scientific">Tuber borchii</name>
    <name type="common">White truffle</name>
    <dbReference type="NCBI Taxonomy" id="42251"/>
    <lineage>
        <taxon>Eukaryota</taxon>
        <taxon>Fungi</taxon>
        <taxon>Dikarya</taxon>
        <taxon>Ascomycota</taxon>
        <taxon>Pezizomycotina</taxon>
        <taxon>Pezizomycetes</taxon>
        <taxon>Pezizales</taxon>
        <taxon>Tuberaceae</taxon>
        <taxon>Tuber</taxon>
    </lineage>
</organism>
<evidence type="ECO:0000259" key="2">
    <source>
        <dbReference type="Pfam" id="PF25324"/>
    </source>
</evidence>
<dbReference type="Pfam" id="PF25324">
    <property type="entry name" value="DUF7881"/>
    <property type="match status" value="1"/>
</dbReference>
<dbReference type="Proteomes" id="UP000244722">
    <property type="component" value="Unassembled WGS sequence"/>
</dbReference>
<dbReference type="InterPro" id="IPR003615">
    <property type="entry name" value="HNH_nuc"/>
</dbReference>
<feature type="domain" description="DUF7881" evidence="2">
    <location>
        <begin position="9"/>
        <end position="83"/>
    </location>
</feature>
<evidence type="ECO:0000313" key="3">
    <source>
        <dbReference type="EMBL" id="PUU80380.1"/>
    </source>
</evidence>
<accession>A0A2T6ZY50</accession>
<dbReference type="InterPro" id="IPR057203">
    <property type="entry name" value="DUF7881"/>
</dbReference>
<sequence>MALNRSLIRNVWFHETRSQEKTLRGPFQNGSITEGNFLDILGIVLVVQGNPLQVQERESGHILSQTDIPLNKGVYDIYCDVSIKINNKPWIPRSITHYTGSRADRFCHQLRNRDRKCVISGLINPKVQIKANNWLGFEPAHIFPPEQEGLWTLDDYGRSITDINDSFEIAKIDSCQNCFLLSSDIRQGFEQYLISVNPDDNYKIIVFDIDMLGLEDRILDPLCRNPEGPHREGEPIFEHDFPPGHDIVEQILAVLYGQERFELEIASRLRELHKDKNLSHGEALQLQVQ</sequence>
<gene>
    <name evidence="3" type="ORF">B9Z19DRAFT_1100291</name>
</gene>
<dbReference type="AlphaFoldDB" id="A0A2T6ZY50"/>
<proteinExistence type="predicted"/>
<dbReference type="STRING" id="42251.A0A2T6ZY50"/>